<comment type="similarity">
    <text evidence="1">Belongs to the DprA/Smf family.</text>
</comment>
<dbReference type="RefSeq" id="WP_100704294.1">
    <property type="nucleotide sequence ID" value="NZ_PIQI01000031.1"/>
</dbReference>
<dbReference type="OrthoDB" id="9785707at2"/>
<sequence>MNLSPVAQATLLLTSDFSRQSENEVKPLSNAEWGRFALWLKQQSATPADLLNAGADVMLADWVDSHITRERIETLLSRGHSLALAVERWQRAGLWVLTRSDAEYPRLLKQQLRTDAPPVLFGCGDITLFNQPGLAVVGSRNASELDLTFSRQVAAKVASTGLNLISGGARGIDEAAMLGALQHDGAVVGVLSDSLLTAATSAKWRKGLMAGKLLLLSPFYPEASFTVGNAMARNRYIYCLARSALVVHAGHKGGTLAGAEENLRKKWVPLWVKPTDDIQASNAELVKQGGQWCVADPDDIDVAQWMTAPCEQPYQQDDLLSAAGHTMPEKAAVANVAQEPEGIWHPADFYLIFQAQLPTLAAYPITIEDLGSRTGLHQIQLTEWLQRAVDEGQIEQLAGTNRYQWKRKI</sequence>
<evidence type="ECO:0000259" key="2">
    <source>
        <dbReference type="Pfam" id="PF02481"/>
    </source>
</evidence>
<proteinExistence type="inferred from homology"/>
<name>A0A2M9W4I5_9GAMM</name>
<feature type="domain" description="Smf/DprA SLOG" evidence="2">
    <location>
        <begin position="96"/>
        <end position="299"/>
    </location>
</feature>
<dbReference type="InterPro" id="IPR003488">
    <property type="entry name" value="DprA"/>
</dbReference>
<organism evidence="3 4">
    <name type="scientific">Pantoea rodasii</name>
    <dbReference type="NCBI Taxonomy" id="1076549"/>
    <lineage>
        <taxon>Bacteria</taxon>
        <taxon>Pseudomonadati</taxon>
        <taxon>Pseudomonadota</taxon>
        <taxon>Gammaproteobacteria</taxon>
        <taxon>Enterobacterales</taxon>
        <taxon>Erwiniaceae</taxon>
        <taxon>Pantoea</taxon>
    </lineage>
</organism>
<dbReference type="InterPro" id="IPR057666">
    <property type="entry name" value="DrpA_SLOG"/>
</dbReference>
<evidence type="ECO:0000313" key="3">
    <source>
        <dbReference type="EMBL" id="PJZ02435.1"/>
    </source>
</evidence>
<dbReference type="AlphaFoldDB" id="A0A2M9W4I5"/>
<dbReference type="PANTHER" id="PTHR43022">
    <property type="entry name" value="PROTEIN SMF"/>
    <property type="match status" value="1"/>
</dbReference>
<evidence type="ECO:0000313" key="4">
    <source>
        <dbReference type="Proteomes" id="UP000232062"/>
    </source>
</evidence>
<dbReference type="GO" id="GO:0009294">
    <property type="term" value="P:DNA-mediated transformation"/>
    <property type="evidence" value="ECO:0007669"/>
    <property type="project" value="InterPro"/>
</dbReference>
<evidence type="ECO:0000256" key="1">
    <source>
        <dbReference type="ARBA" id="ARBA00006525"/>
    </source>
</evidence>
<dbReference type="Gene3D" id="3.40.50.450">
    <property type="match status" value="1"/>
</dbReference>
<dbReference type="Proteomes" id="UP000232062">
    <property type="component" value="Unassembled WGS sequence"/>
</dbReference>
<reference evidence="3 4" key="1">
    <citation type="submission" date="2017-11" db="EMBL/GenBank/DDBJ databases">
        <title>The genome sequence of Pantoea rodasii DSM 26611.</title>
        <authorList>
            <person name="Gao J."/>
            <person name="Mao X."/>
            <person name="Sun J."/>
        </authorList>
    </citation>
    <scope>NUCLEOTIDE SEQUENCE [LARGE SCALE GENOMIC DNA]</scope>
    <source>
        <strain evidence="3 4">DSM 26611</strain>
    </source>
</reference>
<dbReference type="Pfam" id="PF02481">
    <property type="entry name" value="DNA_processg_A"/>
    <property type="match status" value="1"/>
</dbReference>
<dbReference type="SUPFAM" id="SSF102405">
    <property type="entry name" value="MCP/YpsA-like"/>
    <property type="match status" value="1"/>
</dbReference>
<dbReference type="PANTHER" id="PTHR43022:SF1">
    <property type="entry name" value="PROTEIN SMF"/>
    <property type="match status" value="1"/>
</dbReference>
<comment type="caution">
    <text evidence="3">The sequence shown here is derived from an EMBL/GenBank/DDBJ whole genome shotgun (WGS) entry which is preliminary data.</text>
</comment>
<dbReference type="EMBL" id="PIQI01000031">
    <property type="protein sequence ID" value="PJZ02435.1"/>
    <property type="molecule type" value="Genomic_DNA"/>
</dbReference>
<keyword evidence="4" id="KW-1185">Reference proteome</keyword>
<dbReference type="STRING" id="1076549.HA45_06850"/>
<accession>A0A2M9W4I5</accession>
<protein>
    <submittedName>
        <fullName evidence="3">DNA-processing protein DprA</fullName>
    </submittedName>
</protein>
<gene>
    <name evidence="3" type="ORF">PRCB_25080</name>
</gene>